<dbReference type="Proteomes" id="UP000095286">
    <property type="component" value="Unplaced"/>
</dbReference>
<reference evidence="2" key="1">
    <citation type="submission" date="2016-11" db="UniProtKB">
        <authorList>
            <consortium name="WormBaseParasite"/>
        </authorList>
    </citation>
    <scope>IDENTIFICATION</scope>
    <source>
        <strain evidence="2">KR3021</strain>
    </source>
</reference>
<accession>A0AC35U0G5</accession>
<evidence type="ECO:0000313" key="2">
    <source>
        <dbReference type="WBParaSite" id="RSKR_0000611600.1"/>
    </source>
</evidence>
<proteinExistence type="predicted"/>
<dbReference type="WBParaSite" id="RSKR_0000611600.1">
    <property type="protein sequence ID" value="RSKR_0000611600.1"/>
    <property type="gene ID" value="RSKR_0000611600"/>
</dbReference>
<protein>
    <submittedName>
        <fullName evidence="2">FAR1 domain-containing protein</fullName>
    </submittedName>
</protein>
<evidence type="ECO:0000313" key="1">
    <source>
        <dbReference type="Proteomes" id="UP000095286"/>
    </source>
</evidence>
<name>A0AC35U0G5_9BILA</name>
<organism evidence="1 2">
    <name type="scientific">Rhabditophanes sp. KR3021</name>
    <dbReference type="NCBI Taxonomy" id="114890"/>
    <lineage>
        <taxon>Eukaryota</taxon>
        <taxon>Metazoa</taxon>
        <taxon>Ecdysozoa</taxon>
        <taxon>Nematoda</taxon>
        <taxon>Chromadorea</taxon>
        <taxon>Rhabditida</taxon>
        <taxon>Tylenchina</taxon>
        <taxon>Panagrolaimomorpha</taxon>
        <taxon>Strongyloidoidea</taxon>
        <taxon>Alloionematidae</taxon>
        <taxon>Rhabditophanes</taxon>
    </lineage>
</organism>
<sequence length="404" mass="45884">MLNNTTGESNGPLWESFMALAATVMKENNDLRSLSSTPSIDSSGVSSMDSDGFSMDSNSSTSPLPQENLDLNSISVNQFNGQLSNLFRPVPLKVSQQETISNKKTNALEEMKEELVVETIEKKESKKCRKSNIGPSLGIRPKSRSDSTIPALDASQFDVIEVGAKFRTFRDFNRVFEAWKEENFHPFRVASSENLHDPDQAVVDRFEYRYIVFHCAHYGMPRKRGIGKRPNQVYLPCGCHAMLRLNYHYMDDVLRITSLNLDHKGHSVSFENFNKVRSNRKKAYGSKDTTRVKPVERKIKQQKTAAPSENVSLNDSVNLNDQPHNLINFLSKTPISNQSTSFFTLNQQIAILQNFSALQRNMNPFLPQFMVPQQFGMQWPFNNFIQQHNSNPLASLVKDQKPPI</sequence>